<sequence length="170" mass="17796">MPSEPRIPSPVPAVSEAHLSPSPAPSSVTCAPPLTEDDQNGAAGPLPHACKTISEQASSGSGPPPPGPVDRRLIAVPIPRRSTCGRPSTTRTGPGKPPKAPCHRTPLASSIYDGPLEKEVWTGCPYSPPPRCWETKEGAERRRQLQAPGQRTALTGVPASSWSSTASFLK</sequence>
<dbReference type="AlphaFoldDB" id="A0A5B7GFH6"/>
<reference evidence="2 3" key="1">
    <citation type="submission" date="2019-05" db="EMBL/GenBank/DDBJ databases">
        <title>Another draft genome of Portunus trituberculatus and its Hox gene families provides insights of decapod evolution.</title>
        <authorList>
            <person name="Jeong J.-H."/>
            <person name="Song I."/>
            <person name="Kim S."/>
            <person name="Choi T."/>
            <person name="Kim D."/>
            <person name="Ryu S."/>
            <person name="Kim W."/>
        </authorList>
    </citation>
    <scope>NUCLEOTIDE SEQUENCE [LARGE SCALE GENOMIC DNA]</scope>
    <source>
        <tissue evidence="2">Muscle</tissue>
    </source>
</reference>
<feature type="compositionally biased region" description="Polar residues" evidence="1">
    <location>
        <begin position="147"/>
        <end position="170"/>
    </location>
</feature>
<feature type="region of interest" description="Disordered" evidence="1">
    <location>
        <begin position="1"/>
        <end position="108"/>
    </location>
</feature>
<feature type="compositionally biased region" description="Pro residues" evidence="1">
    <location>
        <begin position="1"/>
        <end position="11"/>
    </location>
</feature>
<protein>
    <submittedName>
        <fullName evidence="2">Uncharacterized protein</fullName>
    </submittedName>
</protein>
<comment type="caution">
    <text evidence="2">The sequence shown here is derived from an EMBL/GenBank/DDBJ whole genome shotgun (WGS) entry which is preliminary data.</text>
</comment>
<dbReference type="EMBL" id="VSRR010013859">
    <property type="protein sequence ID" value="MPC56336.1"/>
    <property type="molecule type" value="Genomic_DNA"/>
</dbReference>
<evidence type="ECO:0000313" key="3">
    <source>
        <dbReference type="Proteomes" id="UP000324222"/>
    </source>
</evidence>
<name>A0A5B7GFH6_PORTR</name>
<dbReference type="Proteomes" id="UP000324222">
    <property type="component" value="Unassembled WGS sequence"/>
</dbReference>
<proteinExistence type="predicted"/>
<accession>A0A5B7GFH6</accession>
<evidence type="ECO:0000256" key="1">
    <source>
        <dbReference type="SAM" id="MobiDB-lite"/>
    </source>
</evidence>
<organism evidence="2 3">
    <name type="scientific">Portunus trituberculatus</name>
    <name type="common">Swimming crab</name>
    <name type="synonym">Neptunus trituberculatus</name>
    <dbReference type="NCBI Taxonomy" id="210409"/>
    <lineage>
        <taxon>Eukaryota</taxon>
        <taxon>Metazoa</taxon>
        <taxon>Ecdysozoa</taxon>
        <taxon>Arthropoda</taxon>
        <taxon>Crustacea</taxon>
        <taxon>Multicrustacea</taxon>
        <taxon>Malacostraca</taxon>
        <taxon>Eumalacostraca</taxon>
        <taxon>Eucarida</taxon>
        <taxon>Decapoda</taxon>
        <taxon>Pleocyemata</taxon>
        <taxon>Brachyura</taxon>
        <taxon>Eubrachyura</taxon>
        <taxon>Portunoidea</taxon>
        <taxon>Portunidae</taxon>
        <taxon>Portuninae</taxon>
        <taxon>Portunus</taxon>
    </lineage>
</organism>
<keyword evidence="3" id="KW-1185">Reference proteome</keyword>
<feature type="region of interest" description="Disordered" evidence="1">
    <location>
        <begin position="137"/>
        <end position="170"/>
    </location>
</feature>
<gene>
    <name evidence="2" type="ORF">E2C01_050292</name>
</gene>
<evidence type="ECO:0000313" key="2">
    <source>
        <dbReference type="EMBL" id="MPC56336.1"/>
    </source>
</evidence>